<comment type="caution">
    <text evidence="1">The sequence shown here is derived from an EMBL/GenBank/DDBJ whole genome shotgun (WGS) entry which is preliminary data.</text>
</comment>
<proteinExistence type="predicted"/>
<protein>
    <recommendedName>
        <fullName evidence="3">Polymerase nucleotidyl transferase domain-containing protein</fullName>
    </recommendedName>
</protein>
<accession>A0A1F5DQ99</accession>
<evidence type="ECO:0000313" key="1">
    <source>
        <dbReference type="EMBL" id="OGD57191.1"/>
    </source>
</evidence>
<dbReference type="SUPFAM" id="SSF81301">
    <property type="entry name" value="Nucleotidyltransferase"/>
    <property type="match status" value="1"/>
</dbReference>
<dbReference type="CDD" id="cd05403">
    <property type="entry name" value="NT_KNTase_like"/>
    <property type="match status" value="1"/>
</dbReference>
<dbReference type="Proteomes" id="UP000178764">
    <property type="component" value="Unassembled WGS sequence"/>
</dbReference>
<evidence type="ECO:0008006" key="3">
    <source>
        <dbReference type="Google" id="ProtNLM"/>
    </source>
</evidence>
<name>A0A1F5DQ99_9BACT</name>
<organism evidence="1 2">
    <name type="scientific">Candidatus Berkelbacteria bacterium RBG_13_40_8</name>
    <dbReference type="NCBI Taxonomy" id="1797467"/>
    <lineage>
        <taxon>Bacteria</taxon>
        <taxon>Candidatus Berkelbacteria</taxon>
    </lineage>
</organism>
<gene>
    <name evidence="1" type="ORF">A2V71_02110</name>
</gene>
<dbReference type="AlphaFoldDB" id="A0A1F5DQ99"/>
<dbReference type="InterPro" id="IPR043519">
    <property type="entry name" value="NT_sf"/>
</dbReference>
<evidence type="ECO:0000313" key="2">
    <source>
        <dbReference type="Proteomes" id="UP000178764"/>
    </source>
</evidence>
<dbReference type="EMBL" id="MEZT01000005">
    <property type="protein sequence ID" value="OGD57191.1"/>
    <property type="molecule type" value="Genomic_DNA"/>
</dbReference>
<dbReference type="Gene3D" id="3.30.460.10">
    <property type="entry name" value="Beta Polymerase, domain 2"/>
    <property type="match status" value="1"/>
</dbReference>
<reference evidence="1 2" key="1">
    <citation type="journal article" date="2016" name="Nat. Commun.">
        <title>Thousands of microbial genomes shed light on interconnected biogeochemical processes in an aquifer system.</title>
        <authorList>
            <person name="Anantharaman K."/>
            <person name="Brown C.T."/>
            <person name="Hug L.A."/>
            <person name="Sharon I."/>
            <person name="Castelle C.J."/>
            <person name="Probst A.J."/>
            <person name="Thomas B.C."/>
            <person name="Singh A."/>
            <person name="Wilkins M.J."/>
            <person name="Karaoz U."/>
            <person name="Brodie E.L."/>
            <person name="Williams K.H."/>
            <person name="Hubbard S.S."/>
            <person name="Banfield J.F."/>
        </authorList>
    </citation>
    <scope>NUCLEOTIDE SEQUENCE [LARGE SCALE GENOMIC DNA]</scope>
</reference>
<sequence length="212" mass="25059">MKNIDIQKKYLKRAKIVAYLLQLAPFVRMVGLNGSLTRWQARESSDIDFLIIAKRNRIWTCRIFVTLITHLTGLRRYGDKTAGRICLNRYQTDNFLDIQPHNDYHARTFSQTWPLVNVNKTYEKFIQKNVWMAKMGYSFKKNEKNLQKNVIFASIRKMKEWILNGSFGDAVEKTLGNYQKKRILSDIRTRKAPKGRVRVSDRELCFHPLKEV</sequence>